<keyword evidence="2" id="KW-0349">Heme</keyword>
<dbReference type="InterPro" id="IPR036396">
    <property type="entry name" value="Cyt_P450_sf"/>
</dbReference>
<evidence type="ECO:0000313" key="4">
    <source>
        <dbReference type="Proteomes" id="UP001427805"/>
    </source>
</evidence>
<keyword evidence="4" id="KW-1185">Reference proteome</keyword>
<organism evidence="3 4">
    <name type="scientific">Sphingomonas rustica</name>
    <dbReference type="NCBI Taxonomy" id="3103142"/>
    <lineage>
        <taxon>Bacteria</taxon>
        <taxon>Pseudomonadati</taxon>
        <taxon>Pseudomonadota</taxon>
        <taxon>Alphaproteobacteria</taxon>
        <taxon>Sphingomonadales</taxon>
        <taxon>Sphingomonadaceae</taxon>
        <taxon>Sphingomonas</taxon>
    </lineage>
</organism>
<dbReference type="Gene3D" id="1.10.630.10">
    <property type="entry name" value="Cytochrome P450"/>
    <property type="match status" value="1"/>
</dbReference>
<dbReference type="PANTHER" id="PTHR46696">
    <property type="entry name" value="P450, PUTATIVE (EUROFUNG)-RELATED"/>
    <property type="match status" value="1"/>
</dbReference>
<dbReference type="EMBL" id="JBDIZK010000005">
    <property type="protein sequence ID" value="MEN3747457.1"/>
    <property type="molecule type" value="Genomic_DNA"/>
</dbReference>
<accession>A0ABV0B8B4</accession>
<comment type="similarity">
    <text evidence="1 2">Belongs to the cytochrome P450 family.</text>
</comment>
<dbReference type="SUPFAM" id="SSF48264">
    <property type="entry name" value="Cytochrome P450"/>
    <property type="match status" value="1"/>
</dbReference>
<proteinExistence type="inferred from homology"/>
<evidence type="ECO:0000256" key="2">
    <source>
        <dbReference type="RuleBase" id="RU000461"/>
    </source>
</evidence>
<keyword evidence="2" id="KW-0503">Monooxygenase</keyword>
<comment type="caution">
    <text evidence="3">The sequence shown here is derived from an EMBL/GenBank/DDBJ whole genome shotgun (WGS) entry which is preliminary data.</text>
</comment>
<protein>
    <submittedName>
        <fullName evidence="3">Cytochrome P450</fullName>
    </submittedName>
</protein>
<dbReference type="PANTHER" id="PTHR46696:SF6">
    <property type="entry name" value="P450, PUTATIVE (EUROFUNG)-RELATED"/>
    <property type="match status" value="1"/>
</dbReference>
<keyword evidence="2" id="KW-0560">Oxidoreductase</keyword>
<name>A0ABV0B8B4_9SPHN</name>
<sequence length="393" mass="42886">MTHDFDPLQPETFDSPNADYAELRARCPVAHSDAWGGFWALMKHDDVSAAAADWQTYITSQQNVVPKVAFTGRRPPLHLDPPEHTPYRRALAPLLTERKVARLEPVVRDICRGLLSKMRDAGGGDVVADYSAHMPIAVFANWMNLPPEAVEELTRVGQRYNIAVQSNDIDSTKESSLVLYDMARAIVADRKATPMPVDEDATSALLAVRVDGEPLPEELIVGTIRQVLVVGIIAPSVMIGSIAVHLGRDRALQDRLRADPALIPAAIEEFMRLYTPYRGFARTAVCDVTIRGRTIPAGEPIALVYASANRDADVFESPDEFRLDRPNMKDSIAFGRGPHMCVGAALARLELQVALKELLAIAPGFALAGEPRPTRFPEIGALSVPVAFEGVSA</sequence>
<dbReference type="InterPro" id="IPR001128">
    <property type="entry name" value="Cyt_P450"/>
</dbReference>
<dbReference type="InterPro" id="IPR002397">
    <property type="entry name" value="Cyt_P450_B"/>
</dbReference>
<evidence type="ECO:0000256" key="1">
    <source>
        <dbReference type="ARBA" id="ARBA00010617"/>
    </source>
</evidence>
<keyword evidence="2" id="KW-0479">Metal-binding</keyword>
<dbReference type="Proteomes" id="UP001427805">
    <property type="component" value="Unassembled WGS sequence"/>
</dbReference>
<reference evidence="3 4" key="1">
    <citation type="submission" date="2024-05" db="EMBL/GenBank/DDBJ databases">
        <title>Sphingomonas sp. HF-S3 16S ribosomal RNA gene Genome sequencing and assembly.</title>
        <authorList>
            <person name="Lee H."/>
        </authorList>
    </citation>
    <scope>NUCLEOTIDE SEQUENCE [LARGE SCALE GENOMIC DNA]</scope>
    <source>
        <strain evidence="3 4">HF-S3</strain>
    </source>
</reference>
<dbReference type="PROSITE" id="PS00086">
    <property type="entry name" value="CYTOCHROME_P450"/>
    <property type="match status" value="1"/>
</dbReference>
<keyword evidence="2" id="KW-0408">Iron</keyword>
<dbReference type="RefSeq" id="WP_346246454.1">
    <property type="nucleotide sequence ID" value="NZ_JBDIZK010000005.1"/>
</dbReference>
<gene>
    <name evidence="3" type="ORF">TPR58_09780</name>
</gene>
<dbReference type="PRINTS" id="PR00359">
    <property type="entry name" value="BP450"/>
</dbReference>
<evidence type="ECO:0000313" key="3">
    <source>
        <dbReference type="EMBL" id="MEN3747457.1"/>
    </source>
</evidence>
<dbReference type="InterPro" id="IPR017972">
    <property type="entry name" value="Cyt_P450_CS"/>
</dbReference>
<dbReference type="Pfam" id="PF00067">
    <property type="entry name" value="p450"/>
    <property type="match status" value="1"/>
</dbReference>